<protein>
    <submittedName>
        <fullName evidence="1">Mor family transcriptional regulator</fullName>
    </submittedName>
</protein>
<organism evidence="1 2">
    <name type="scientific">Kaistia dalseonensis</name>
    <dbReference type="NCBI Taxonomy" id="410840"/>
    <lineage>
        <taxon>Bacteria</taxon>
        <taxon>Pseudomonadati</taxon>
        <taxon>Pseudomonadota</taxon>
        <taxon>Alphaproteobacteria</taxon>
        <taxon>Hyphomicrobiales</taxon>
        <taxon>Kaistiaceae</taxon>
        <taxon>Kaistia</taxon>
    </lineage>
</organism>
<accession>A0ABU0HCA5</accession>
<dbReference type="Pfam" id="PF13384">
    <property type="entry name" value="HTH_23"/>
    <property type="match status" value="1"/>
</dbReference>
<sequence>MTALPPPTLECRRLVQIMGAEAALALIEWQGGTRYYVPKVISADHKLAQTVGLGPATALVEAYGSSAYKVPVAREWRILVYRQRGLSYSEIARRLVCSQSTIWRVLNANEKTAKQLDLFATL</sequence>
<proteinExistence type="predicted"/>
<comment type="caution">
    <text evidence="1">The sequence shown here is derived from an EMBL/GenBank/DDBJ whole genome shotgun (WGS) entry which is preliminary data.</text>
</comment>
<dbReference type="EMBL" id="JAUSVO010000006">
    <property type="protein sequence ID" value="MDQ0439943.1"/>
    <property type="molecule type" value="Genomic_DNA"/>
</dbReference>
<evidence type="ECO:0000313" key="2">
    <source>
        <dbReference type="Proteomes" id="UP001241603"/>
    </source>
</evidence>
<reference evidence="1 2" key="1">
    <citation type="submission" date="2023-07" db="EMBL/GenBank/DDBJ databases">
        <title>Genomic Encyclopedia of Type Strains, Phase IV (KMG-IV): sequencing the most valuable type-strain genomes for metagenomic binning, comparative biology and taxonomic classification.</title>
        <authorList>
            <person name="Goeker M."/>
        </authorList>
    </citation>
    <scope>NUCLEOTIDE SEQUENCE [LARGE SCALE GENOMIC DNA]</scope>
    <source>
        <strain evidence="1 2">B6-8</strain>
    </source>
</reference>
<dbReference type="RefSeq" id="WP_266350816.1">
    <property type="nucleotide sequence ID" value="NZ_JAPKNG010000006.1"/>
</dbReference>
<dbReference type="Proteomes" id="UP001241603">
    <property type="component" value="Unassembled WGS sequence"/>
</dbReference>
<keyword evidence="2" id="KW-1185">Reference proteome</keyword>
<dbReference type="Gene3D" id="1.10.10.10">
    <property type="entry name" value="Winged helix-like DNA-binding domain superfamily/Winged helix DNA-binding domain"/>
    <property type="match status" value="1"/>
</dbReference>
<dbReference type="InterPro" id="IPR036388">
    <property type="entry name" value="WH-like_DNA-bd_sf"/>
</dbReference>
<evidence type="ECO:0000313" key="1">
    <source>
        <dbReference type="EMBL" id="MDQ0439943.1"/>
    </source>
</evidence>
<name>A0ABU0HCA5_9HYPH</name>
<gene>
    <name evidence="1" type="ORF">QO014_004349</name>
</gene>